<protein>
    <recommendedName>
        <fullName evidence="4">Polyprotein protein</fullName>
    </recommendedName>
</protein>
<feature type="non-terminal residue" evidence="2">
    <location>
        <position position="1"/>
    </location>
</feature>
<reference evidence="2 3" key="1">
    <citation type="submission" date="2020-09" db="EMBL/GenBank/DDBJ databases">
        <title>De no assembly of potato wild relative species, Solanum commersonii.</title>
        <authorList>
            <person name="Cho K."/>
        </authorList>
    </citation>
    <scope>NUCLEOTIDE SEQUENCE [LARGE SCALE GENOMIC DNA]</scope>
    <source>
        <strain evidence="2">LZ3.2</strain>
        <tissue evidence="2">Leaf</tissue>
    </source>
</reference>
<evidence type="ECO:0000256" key="1">
    <source>
        <dbReference type="SAM" id="MobiDB-lite"/>
    </source>
</evidence>
<evidence type="ECO:0000313" key="2">
    <source>
        <dbReference type="EMBL" id="KAG5611738.1"/>
    </source>
</evidence>
<organism evidence="2 3">
    <name type="scientific">Solanum commersonii</name>
    <name type="common">Commerson's wild potato</name>
    <name type="synonym">Commerson's nightshade</name>
    <dbReference type="NCBI Taxonomy" id="4109"/>
    <lineage>
        <taxon>Eukaryota</taxon>
        <taxon>Viridiplantae</taxon>
        <taxon>Streptophyta</taxon>
        <taxon>Embryophyta</taxon>
        <taxon>Tracheophyta</taxon>
        <taxon>Spermatophyta</taxon>
        <taxon>Magnoliopsida</taxon>
        <taxon>eudicotyledons</taxon>
        <taxon>Gunneridae</taxon>
        <taxon>Pentapetalae</taxon>
        <taxon>asterids</taxon>
        <taxon>lamiids</taxon>
        <taxon>Solanales</taxon>
        <taxon>Solanaceae</taxon>
        <taxon>Solanoideae</taxon>
        <taxon>Solaneae</taxon>
        <taxon>Solanum</taxon>
    </lineage>
</organism>
<feature type="region of interest" description="Disordered" evidence="1">
    <location>
        <begin position="160"/>
        <end position="188"/>
    </location>
</feature>
<proteinExistence type="predicted"/>
<name>A0A9J5ZGE3_SOLCO</name>
<comment type="caution">
    <text evidence="2">The sequence shown here is derived from an EMBL/GenBank/DDBJ whole genome shotgun (WGS) entry which is preliminary data.</text>
</comment>
<gene>
    <name evidence="2" type="ORF">H5410_023019</name>
</gene>
<sequence length="188" mass="20765">MVTKLCRQAGVPHDTTRDVKVIPSFSTNIRRVEAEFTQEEVDRRRAALTDTSPEVNINSLPAEPARITQAVILKMGQLAYYADVRATQLKRSIPRMIDSAILAALTPLKDSVDDLATRVTTCDIRHRETSEVSTLKIKVANLRKDVDYLKATDFTSVMRDADDEDAPKTSGIPPANTGDMQGDGITYS</sequence>
<dbReference type="EMBL" id="JACXVP010000004">
    <property type="protein sequence ID" value="KAG5611738.1"/>
    <property type="molecule type" value="Genomic_DNA"/>
</dbReference>
<dbReference type="AlphaFoldDB" id="A0A9J5ZGE3"/>
<keyword evidence="3" id="KW-1185">Reference proteome</keyword>
<accession>A0A9J5ZGE3</accession>
<dbReference type="Proteomes" id="UP000824120">
    <property type="component" value="Chromosome 4"/>
</dbReference>
<evidence type="ECO:0000313" key="3">
    <source>
        <dbReference type="Proteomes" id="UP000824120"/>
    </source>
</evidence>
<evidence type="ECO:0008006" key="4">
    <source>
        <dbReference type="Google" id="ProtNLM"/>
    </source>
</evidence>